<dbReference type="InterPro" id="IPR011992">
    <property type="entry name" value="EF-hand-dom_pair"/>
</dbReference>
<keyword evidence="4" id="KW-0206">Cytoskeleton</keyword>
<dbReference type="InterPro" id="IPR003108">
    <property type="entry name" value="GAR_dom"/>
</dbReference>
<accession>A0A4D5S003</accession>
<dbReference type="PROSITE" id="PS50222">
    <property type="entry name" value="EF_HAND_2"/>
    <property type="match status" value="2"/>
</dbReference>
<dbReference type="SMART" id="SM00054">
    <property type="entry name" value="EFh"/>
    <property type="match status" value="2"/>
</dbReference>
<dbReference type="Gene3D" id="1.20.58.60">
    <property type="match status" value="1"/>
</dbReference>
<dbReference type="InterPro" id="IPR043197">
    <property type="entry name" value="Plakin"/>
</dbReference>
<protein>
    <submittedName>
        <fullName evidence="8">Putative microtubule-actin cross-linking factor 1</fullName>
    </submittedName>
</protein>
<dbReference type="Pfam" id="PF13499">
    <property type="entry name" value="EF-hand_7"/>
    <property type="match status" value="1"/>
</dbReference>
<dbReference type="SUPFAM" id="SSF143575">
    <property type="entry name" value="GAS2 domain-like"/>
    <property type="match status" value="1"/>
</dbReference>
<dbReference type="Gene3D" id="1.10.238.10">
    <property type="entry name" value="EF-hand"/>
    <property type="match status" value="1"/>
</dbReference>
<dbReference type="FunFam" id="3.30.920.20:FF:000002">
    <property type="entry name" value="dystonin isoform X1"/>
    <property type="match status" value="1"/>
</dbReference>
<evidence type="ECO:0000256" key="3">
    <source>
        <dbReference type="ARBA" id="ARBA00022837"/>
    </source>
</evidence>
<dbReference type="GO" id="GO:0045104">
    <property type="term" value="P:intermediate filament cytoskeleton organization"/>
    <property type="evidence" value="ECO:0007669"/>
    <property type="project" value="InterPro"/>
</dbReference>
<evidence type="ECO:0000313" key="8">
    <source>
        <dbReference type="EMBL" id="MOY42818.1"/>
    </source>
</evidence>
<feature type="domain" description="EF-hand" evidence="6">
    <location>
        <begin position="208"/>
        <end position="243"/>
    </location>
</feature>
<sequence length="359" mass="42158">MRWLLGAEATLTALEAQPLPDDIPLVERLIDDHKVFMEDMSKRQPDVDRVSKAFSGKRQQPPVQQPVQQLQQHPVGARRRGEPLHHDRRTTPHGASQSTPRTSTPVRGHHAEPEIRHPRAKELVDKWQHVWLLALERQRRLLERLKYLQELESIKNFDFDEWRRRFLGWMNNKKSRVMDLFRKIDKDNDGKVTKEDFIDGILKSKFPTSRLEMEKVADIFDRNGDGYIDHKEYIDTLRPDRDCLVHGARQNKPLTEAEKIQDEVQRQVAKCTCVHRFKVFQVGEGKYRFGESQKLRLVRILRSTVMVRVGGGWVALDEFLVKNDPCRGGREEALLLTRLIIEQYRRSQSKQFEVQMSPH</sequence>
<evidence type="ECO:0000259" key="7">
    <source>
        <dbReference type="PROSITE" id="PS51460"/>
    </source>
</evidence>
<dbReference type="SUPFAM" id="SSF46966">
    <property type="entry name" value="Spectrin repeat"/>
    <property type="match status" value="1"/>
</dbReference>
<dbReference type="SUPFAM" id="SSF47473">
    <property type="entry name" value="EF-hand"/>
    <property type="match status" value="1"/>
</dbReference>
<dbReference type="InterPro" id="IPR002048">
    <property type="entry name" value="EF_hand_dom"/>
</dbReference>
<dbReference type="PROSITE" id="PS51460">
    <property type="entry name" value="GAR"/>
    <property type="match status" value="1"/>
</dbReference>
<organism evidence="8">
    <name type="scientific">Ixodes scapularis</name>
    <name type="common">Black-legged tick</name>
    <name type="synonym">Deer tick</name>
    <dbReference type="NCBI Taxonomy" id="6945"/>
    <lineage>
        <taxon>Eukaryota</taxon>
        <taxon>Metazoa</taxon>
        <taxon>Ecdysozoa</taxon>
        <taxon>Arthropoda</taxon>
        <taxon>Chelicerata</taxon>
        <taxon>Arachnida</taxon>
        <taxon>Acari</taxon>
        <taxon>Parasitiformes</taxon>
        <taxon>Ixodida</taxon>
        <taxon>Ixodoidea</taxon>
        <taxon>Ixodidae</taxon>
        <taxon>Ixodinae</taxon>
        <taxon>Ixodes</taxon>
    </lineage>
</organism>
<dbReference type="PROSITE" id="PS00018">
    <property type="entry name" value="EF_HAND_1"/>
    <property type="match status" value="2"/>
</dbReference>
<evidence type="ECO:0000256" key="2">
    <source>
        <dbReference type="ARBA" id="ARBA00022490"/>
    </source>
</evidence>
<feature type="compositionally biased region" description="Low complexity" evidence="5">
    <location>
        <begin position="59"/>
        <end position="75"/>
    </location>
</feature>
<dbReference type="AlphaFoldDB" id="A0A4D5S003"/>
<name>A0A4D5S003_IXOSC</name>
<dbReference type="InterPro" id="IPR036534">
    <property type="entry name" value="GAR_dom_sf"/>
</dbReference>
<dbReference type="InterPro" id="IPR018247">
    <property type="entry name" value="EF_Hand_1_Ca_BS"/>
</dbReference>
<evidence type="ECO:0000256" key="4">
    <source>
        <dbReference type="ARBA" id="ARBA00023212"/>
    </source>
</evidence>
<evidence type="ECO:0000256" key="5">
    <source>
        <dbReference type="SAM" id="MobiDB-lite"/>
    </source>
</evidence>
<evidence type="ECO:0000256" key="1">
    <source>
        <dbReference type="ARBA" id="ARBA00004245"/>
    </source>
</evidence>
<keyword evidence="3" id="KW-0106">Calcium</keyword>
<reference evidence="8" key="1">
    <citation type="submission" date="2019-04" db="EMBL/GenBank/DDBJ databases">
        <title>An insight into the mialome of Ixodes scapularis.</title>
        <authorList>
            <person name="Ribeiro J.M."/>
            <person name="Mather T.N."/>
            <person name="Karim S."/>
        </authorList>
    </citation>
    <scope>NUCLEOTIDE SEQUENCE</scope>
</reference>
<feature type="domain" description="EF-hand" evidence="6">
    <location>
        <begin position="172"/>
        <end position="207"/>
    </location>
</feature>
<dbReference type="CDD" id="cd00051">
    <property type="entry name" value="EFh"/>
    <property type="match status" value="1"/>
</dbReference>
<dbReference type="GO" id="GO:0005856">
    <property type="term" value="C:cytoskeleton"/>
    <property type="evidence" value="ECO:0007669"/>
    <property type="project" value="UniProtKB-SubCell"/>
</dbReference>
<dbReference type="GO" id="GO:0005509">
    <property type="term" value="F:calcium ion binding"/>
    <property type="evidence" value="ECO:0007669"/>
    <property type="project" value="InterPro"/>
</dbReference>
<dbReference type="Pfam" id="PF02187">
    <property type="entry name" value="GAS2"/>
    <property type="match status" value="1"/>
</dbReference>
<feature type="compositionally biased region" description="Polar residues" evidence="5">
    <location>
        <begin position="93"/>
        <end position="105"/>
    </location>
</feature>
<dbReference type="SMART" id="SM00243">
    <property type="entry name" value="GAS2"/>
    <property type="match status" value="1"/>
</dbReference>
<dbReference type="PANTHER" id="PTHR23169:SF23">
    <property type="entry name" value="SHORT STOP, ISOFORM H"/>
    <property type="match status" value="1"/>
</dbReference>
<evidence type="ECO:0000259" key="6">
    <source>
        <dbReference type="PROSITE" id="PS50222"/>
    </source>
</evidence>
<proteinExistence type="predicted"/>
<feature type="domain" description="GAR" evidence="7">
    <location>
        <begin position="255"/>
        <end position="327"/>
    </location>
</feature>
<comment type="subcellular location">
    <subcellularLocation>
        <location evidence="1">Cytoplasm</location>
        <location evidence="1">Cytoskeleton</location>
    </subcellularLocation>
</comment>
<dbReference type="Gene3D" id="3.30.920.20">
    <property type="entry name" value="Gas2-like domain"/>
    <property type="match status" value="1"/>
</dbReference>
<dbReference type="EMBL" id="GHJT01008847">
    <property type="protein sequence ID" value="MOY42818.1"/>
    <property type="molecule type" value="Transcribed_RNA"/>
</dbReference>
<feature type="region of interest" description="Disordered" evidence="5">
    <location>
        <begin position="54"/>
        <end position="117"/>
    </location>
</feature>
<dbReference type="GO" id="GO:0008017">
    <property type="term" value="F:microtubule binding"/>
    <property type="evidence" value="ECO:0007669"/>
    <property type="project" value="InterPro"/>
</dbReference>
<keyword evidence="2" id="KW-0963">Cytoplasm</keyword>
<dbReference type="PANTHER" id="PTHR23169">
    <property type="entry name" value="ENVOPLAKIN"/>
    <property type="match status" value="1"/>
</dbReference>